<comment type="catalytic activity">
    <reaction evidence="16 17 18">
        <text>(6S)-NADPHX + ADP = AMP + phosphate + NADPH + H(+)</text>
        <dbReference type="Rhea" id="RHEA:32235"/>
        <dbReference type="ChEBI" id="CHEBI:15378"/>
        <dbReference type="ChEBI" id="CHEBI:43474"/>
        <dbReference type="ChEBI" id="CHEBI:57783"/>
        <dbReference type="ChEBI" id="CHEBI:64076"/>
        <dbReference type="ChEBI" id="CHEBI:456215"/>
        <dbReference type="ChEBI" id="CHEBI:456216"/>
        <dbReference type="EC" id="4.2.1.136"/>
    </reaction>
</comment>
<evidence type="ECO:0000256" key="2">
    <source>
        <dbReference type="ARBA" id="ARBA00000909"/>
    </source>
</evidence>
<feature type="binding site" evidence="17">
    <location>
        <position position="284"/>
    </location>
    <ligand>
        <name>(6S)-NADPHX</name>
        <dbReference type="ChEBI" id="CHEBI:64076"/>
    </ligand>
</feature>
<evidence type="ECO:0000256" key="11">
    <source>
        <dbReference type="ARBA" id="ARBA00023235"/>
    </source>
</evidence>
<dbReference type="GO" id="GO:0110051">
    <property type="term" value="P:metabolite repair"/>
    <property type="evidence" value="ECO:0007669"/>
    <property type="project" value="TreeGrafter"/>
</dbReference>
<dbReference type="PIRSF" id="PIRSF017184">
    <property type="entry name" value="Nnr"/>
    <property type="match status" value="1"/>
</dbReference>
<dbReference type="InterPro" id="IPR004443">
    <property type="entry name" value="YjeF_N_dom"/>
</dbReference>
<evidence type="ECO:0000256" key="15">
    <source>
        <dbReference type="ARBA" id="ARBA00048238"/>
    </source>
</evidence>
<evidence type="ECO:0000259" key="20">
    <source>
        <dbReference type="PROSITE" id="PS51385"/>
    </source>
</evidence>
<dbReference type="STRING" id="1838286.Verru16b_00440"/>
<dbReference type="SUPFAM" id="SSF53613">
    <property type="entry name" value="Ribokinase-like"/>
    <property type="match status" value="1"/>
</dbReference>
<evidence type="ECO:0000256" key="14">
    <source>
        <dbReference type="ARBA" id="ARBA00025153"/>
    </source>
</evidence>
<comment type="cofactor">
    <cofactor evidence="17">
        <name>Mg(2+)</name>
        <dbReference type="ChEBI" id="CHEBI:18420"/>
    </cofactor>
</comment>
<comment type="function">
    <text evidence="17">Catalyzes the dehydration of the S-form of NAD(P)HX at the expense of ADP, which is converted to AMP. Together with NAD(P)HX epimerase, which catalyzes the epimerization of the S- and R-forms, the enzyme allows the repair of both epimers of NAD(P)HX, a damaged form of NAD(P)H that is a result of enzymatic or heat-dependent hydration.</text>
</comment>
<dbReference type="Pfam" id="PF03853">
    <property type="entry name" value="YjeF_N"/>
    <property type="match status" value="1"/>
</dbReference>
<dbReference type="InterPro" id="IPR030677">
    <property type="entry name" value="Nnr"/>
</dbReference>
<keyword evidence="12 17" id="KW-0456">Lyase</keyword>
<feature type="binding site" evidence="17">
    <location>
        <position position="463"/>
    </location>
    <ligand>
        <name>AMP</name>
        <dbReference type="ChEBI" id="CHEBI:456215"/>
    </ligand>
</feature>
<dbReference type="SUPFAM" id="SSF64153">
    <property type="entry name" value="YjeF N-terminal domain-like"/>
    <property type="match status" value="1"/>
</dbReference>
<evidence type="ECO:0000256" key="12">
    <source>
        <dbReference type="ARBA" id="ARBA00023239"/>
    </source>
</evidence>
<evidence type="ECO:0000256" key="10">
    <source>
        <dbReference type="ARBA" id="ARBA00023027"/>
    </source>
</evidence>
<comment type="function">
    <text evidence="14 18">Bifunctional enzyme that catalyzes the epimerization of the S- and R-forms of NAD(P)HX and the dehydration of the S-form of NAD(P)HX at the expense of ADP, which is converted to AMP. This allows the repair of both epimers of NAD(P)HX, a damaged form of NAD(P)H that is a result of enzymatic or heat-dependent hydration.</text>
</comment>
<dbReference type="Pfam" id="PF01256">
    <property type="entry name" value="Carb_kinase"/>
    <property type="match status" value="1"/>
</dbReference>
<feature type="domain" description="YjeF C-terminal" evidence="19">
    <location>
        <begin position="249"/>
        <end position="523"/>
    </location>
</feature>
<evidence type="ECO:0000256" key="4">
    <source>
        <dbReference type="ARBA" id="ARBA00009524"/>
    </source>
</evidence>
<dbReference type="KEGG" id="obg:Verru16b_00440"/>
<comment type="similarity">
    <text evidence="17">Belongs to the NnrD/CARKD family.</text>
</comment>
<feature type="binding site" evidence="17">
    <location>
        <position position="402"/>
    </location>
    <ligand>
        <name>(6S)-NADPHX</name>
        <dbReference type="ChEBI" id="CHEBI:64076"/>
    </ligand>
</feature>
<evidence type="ECO:0000256" key="13">
    <source>
        <dbReference type="ARBA" id="ARBA00023268"/>
    </source>
</evidence>
<keyword evidence="11 18" id="KW-0413">Isomerase</keyword>
<dbReference type="PROSITE" id="PS51385">
    <property type="entry name" value="YJEF_N"/>
    <property type="match status" value="1"/>
</dbReference>
<evidence type="ECO:0000256" key="8">
    <source>
        <dbReference type="ARBA" id="ARBA00022857"/>
    </source>
</evidence>
<dbReference type="GO" id="GO:0052855">
    <property type="term" value="F:ADP-dependent NAD(P)H-hydrate dehydratase activity"/>
    <property type="evidence" value="ECO:0007669"/>
    <property type="project" value="UniProtKB-UniRule"/>
</dbReference>
<organism evidence="21 22">
    <name type="scientific">Lacunisphaera limnophila</name>
    <dbReference type="NCBI Taxonomy" id="1838286"/>
    <lineage>
        <taxon>Bacteria</taxon>
        <taxon>Pseudomonadati</taxon>
        <taxon>Verrucomicrobiota</taxon>
        <taxon>Opitutia</taxon>
        <taxon>Opitutales</taxon>
        <taxon>Opitutaceae</taxon>
        <taxon>Lacunisphaera</taxon>
    </lineage>
</organism>
<dbReference type="GO" id="GO:0046496">
    <property type="term" value="P:nicotinamide nucleotide metabolic process"/>
    <property type="evidence" value="ECO:0007669"/>
    <property type="project" value="UniProtKB-UniRule"/>
</dbReference>
<keyword evidence="7 17" id="KW-0067">ATP-binding</keyword>
<comment type="subunit">
    <text evidence="17">Homotetramer.</text>
</comment>
<evidence type="ECO:0000259" key="19">
    <source>
        <dbReference type="PROSITE" id="PS51383"/>
    </source>
</evidence>
<dbReference type="PATRIC" id="fig|1838286.3.peg.448"/>
<keyword evidence="13" id="KW-0511">Multifunctional enzyme</keyword>
<dbReference type="GO" id="GO:0005524">
    <property type="term" value="F:ATP binding"/>
    <property type="evidence" value="ECO:0007669"/>
    <property type="project" value="UniProtKB-UniRule"/>
</dbReference>
<dbReference type="OrthoDB" id="9806925at2"/>
<evidence type="ECO:0000256" key="17">
    <source>
        <dbReference type="HAMAP-Rule" id="MF_01965"/>
    </source>
</evidence>
<feature type="binding site" evidence="17">
    <location>
        <begin position="429"/>
        <end position="433"/>
    </location>
    <ligand>
        <name>AMP</name>
        <dbReference type="ChEBI" id="CHEBI:456215"/>
    </ligand>
</feature>
<feature type="binding site" evidence="17">
    <location>
        <position position="464"/>
    </location>
    <ligand>
        <name>(6S)-NADPHX</name>
        <dbReference type="ChEBI" id="CHEBI:64076"/>
    </ligand>
</feature>
<dbReference type="EC" id="4.2.1.136" evidence="17"/>
<comment type="catalytic activity">
    <reaction evidence="15 17 18">
        <text>(6S)-NADHX + ADP = AMP + phosphate + NADH + H(+)</text>
        <dbReference type="Rhea" id="RHEA:32223"/>
        <dbReference type="ChEBI" id="CHEBI:15378"/>
        <dbReference type="ChEBI" id="CHEBI:43474"/>
        <dbReference type="ChEBI" id="CHEBI:57945"/>
        <dbReference type="ChEBI" id="CHEBI:64074"/>
        <dbReference type="ChEBI" id="CHEBI:456215"/>
        <dbReference type="ChEBI" id="CHEBI:456216"/>
        <dbReference type="EC" id="4.2.1.136"/>
    </reaction>
</comment>
<dbReference type="AlphaFoldDB" id="A0A1D8AR94"/>
<keyword evidence="8 17" id="KW-0521">NADP</keyword>
<reference evidence="21 22" key="1">
    <citation type="submission" date="2016-06" db="EMBL/GenBank/DDBJ databases">
        <title>Three novel species with peptidoglycan cell walls form the new genus Lacunisphaera gen. nov. in the family Opitutaceae of the verrucomicrobial subdivision 4.</title>
        <authorList>
            <person name="Rast P."/>
            <person name="Gloeckner I."/>
            <person name="Jogler M."/>
            <person name="Boedeker C."/>
            <person name="Jeske O."/>
            <person name="Wiegand S."/>
            <person name="Reinhardt R."/>
            <person name="Schumann P."/>
            <person name="Rohde M."/>
            <person name="Spring S."/>
            <person name="Gloeckner F.O."/>
            <person name="Jogler C."/>
        </authorList>
    </citation>
    <scope>NUCLEOTIDE SEQUENCE [LARGE SCALE GENOMIC DNA]</scope>
    <source>
        <strain evidence="21 22">IG16b</strain>
    </source>
</reference>
<dbReference type="PANTHER" id="PTHR12592">
    <property type="entry name" value="ATP-DEPENDENT (S)-NAD(P)H-HYDRATE DEHYDRATASE FAMILY MEMBER"/>
    <property type="match status" value="1"/>
</dbReference>
<evidence type="ECO:0000256" key="6">
    <source>
        <dbReference type="ARBA" id="ARBA00022741"/>
    </source>
</evidence>
<comment type="catalytic activity">
    <reaction evidence="2 18">
        <text>(6R)-NADPHX = (6S)-NADPHX</text>
        <dbReference type="Rhea" id="RHEA:32227"/>
        <dbReference type="ChEBI" id="CHEBI:64076"/>
        <dbReference type="ChEBI" id="CHEBI:64077"/>
        <dbReference type="EC" id="5.1.99.6"/>
    </reaction>
</comment>
<dbReference type="GO" id="GO:0052856">
    <property type="term" value="F:NAD(P)HX epimerase activity"/>
    <property type="evidence" value="ECO:0007669"/>
    <property type="project" value="UniProtKB-EC"/>
</dbReference>
<protein>
    <recommendedName>
        <fullName evidence="17">ADP-dependent (S)-NAD(P)H-hydrate dehydratase</fullName>
        <ecNumber evidence="17">4.2.1.136</ecNumber>
    </recommendedName>
    <alternativeName>
        <fullName evidence="17">ADP-dependent NAD(P)HX dehydratase</fullName>
    </alternativeName>
</protein>
<dbReference type="GO" id="GO:0046872">
    <property type="term" value="F:metal ion binding"/>
    <property type="evidence" value="ECO:0007669"/>
    <property type="project" value="UniProtKB-UniRule"/>
</dbReference>
<name>A0A1D8AR94_9BACT</name>
<keyword evidence="10 17" id="KW-0520">NAD</keyword>
<keyword evidence="9 18" id="KW-0630">Potassium</keyword>
<dbReference type="PANTHER" id="PTHR12592:SF0">
    <property type="entry name" value="ATP-DEPENDENT (S)-NAD(P)H-HYDRATE DEHYDRATASE"/>
    <property type="match status" value="1"/>
</dbReference>
<dbReference type="InterPro" id="IPR000631">
    <property type="entry name" value="CARKD"/>
</dbReference>
<evidence type="ECO:0000256" key="18">
    <source>
        <dbReference type="PIRNR" id="PIRNR017184"/>
    </source>
</evidence>
<comment type="similarity">
    <text evidence="4 18">In the C-terminal section; belongs to the NnrD/CARKD family.</text>
</comment>
<evidence type="ECO:0000256" key="3">
    <source>
        <dbReference type="ARBA" id="ARBA00006001"/>
    </source>
</evidence>
<gene>
    <name evidence="21" type="primary">nnr</name>
    <name evidence="17" type="synonym">nnrD</name>
    <name evidence="21" type="ORF">Verru16b_00440</name>
</gene>
<evidence type="ECO:0000256" key="16">
    <source>
        <dbReference type="ARBA" id="ARBA00049209"/>
    </source>
</evidence>
<accession>A0A1D8AR94</accession>
<dbReference type="InterPro" id="IPR036652">
    <property type="entry name" value="YjeF_N_dom_sf"/>
</dbReference>
<dbReference type="InterPro" id="IPR029056">
    <property type="entry name" value="Ribokinase-like"/>
</dbReference>
<evidence type="ECO:0000313" key="21">
    <source>
        <dbReference type="EMBL" id="AOS43397.1"/>
    </source>
</evidence>
<keyword evidence="22" id="KW-1185">Reference proteome</keyword>
<dbReference type="NCBIfam" id="TIGR00196">
    <property type="entry name" value="yjeF_cterm"/>
    <property type="match status" value="1"/>
</dbReference>
<dbReference type="Gene3D" id="3.40.1190.20">
    <property type="match status" value="1"/>
</dbReference>
<dbReference type="RefSeq" id="WP_069960753.1">
    <property type="nucleotide sequence ID" value="NZ_CP016094.1"/>
</dbReference>
<sequence length="523" mass="53522">MDRVPSHPVLSCAAAKAWEAGRLPDEAAEWQAMQRAGLALAAAITEDFKEIGGLPADARILVLVGKGHNGGDALLAARALLTAIPAATAEVVFCFGETTLRPLAARALADLRSSVGPRAATRLVAKGAPGLLAPGYALCLDGIFGFQFRPPMDDATADLIHAVNAHPAIRFRAAVDLPSGVGETNAPTVFRADFTYATGIVKQPVLLSAAAASVGRLRYLDLGFFDPVAKLGGPGCPGSASPATDYVLTQDILAPLAALRSSQTDKRTFGHLLVVGGSRSYPGAVVLAVRAALRSGAGLVTAFVPERLAPEYAARHPEAMWVGCPETAAGGLAGGTVDLIQARQSRATAMLMGPGMSAEPEVIETMVAIGRMSAIPLVLDADALRPEVLAAAQGRSVVCTPHAGEYERIGGRAGLRPASGSGDVVTVLKGPLTRIVSNSGGSETGPTYYSPFGGPVLARGGSGDILAGLIGGLLAQSPADPLLAACRGVVWHGRAADLLARARGQVAIELSETLEQLGPALHP</sequence>
<evidence type="ECO:0000256" key="1">
    <source>
        <dbReference type="ARBA" id="ARBA00000013"/>
    </source>
</evidence>
<comment type="similarity">
    <text evidence="3 18">In the N-terminal section; belongs to the NnrE/AIBP family.</text>
</comment>
<comment type="catalytic activity">
    <reaction evidence="1 18">
        <text>(6R)-NADHX = (6S)-NADHX</text>
        <dbReference type="Rhea" id="RHEA:32215"/>
        <dbReference type="ChEBI" id="CHEBI:64074"/>
        <dbReference type="ChEBI" id="CHEBI:64075"/>
        <dbReference type="EC" id="5.1.99.6"/>
    </reaction>
</comment>
<proteinExistence type="inferred from homology"/>
<feature type="domain" description="YjeF N-terminal" evidence="20">
    <location>
        <begin position="15"/>
        <end position="230"/>
    </location>
</feature>
<dbReference type="Gene3D" id="3.40.50.10260">
    <property type="entry name" value="YjeF N-terminal domain"/>
    <property type="match status" value="1"/>
</dbReference>
<keyword evidence="6 17" id="KW-0547">Nucleotide-binding</keyword>
<dbReference type="PROSITE" id="PS51383">
    <property type="entry name" value="YJEF_C_3"/>
    <property type="match status" value="1"/>
</dbReference>
<comment type="cofactor">
    <cofactor evidence="18">
        <name>K(+)</name>
        <dbReference type="ChEBI" id="CHEBI:29103"/>
    </cofactor>
    <text evidence="18">Binds 1 potassium ion per subunit.</text>
</comment>
<dbReference type="EMBL" id="CP016094">
    <property type="protein sequence ID" value="AOS43397.1"/>
    <property type="molecule type" value="Genomic_DNA"/>
</dbReference>
<evidence type="ECO:0000256" key="9">
    <source>
        <dbReference type="ARBA" id="ARBA00022958"/>
    </source>
</evidence>
<feature type="binding site" evidence="17">
    <location>
        <position position="355"/>
    </location>
    <ligand>
        <name>(6S)-NADPHX</name>
        <dbReference type="ChEBI" id="CHEBI:64076"/>
    </ligand>
</feature>
<evidence type="ECO:0000256" key="5">
    <source>
        <dbReference type="ARBA" id="ARBA00022723"/>
    </source>
</evidence>
<evidence type="ECO:0000256" key="7">
    <source>
        <dbReference type="ARBA" id="ARBA00022840"/>
    </source>
</evidence>
<dbReference type="HAMAP" id="MF_01965">
    <property type="entry name" value="NADHX_dehydratase"/>
    <property type="match status" value="1"/>
</dbReference>
<evidence type="ECO:0000313" key="22">
    <source>
        <dbReference type="Proteomes" id="UP000095228"/>
    </source>
</evidence>
<dbReference type="Proteomes" id="UP000095228">
    <property type="component" value="Chromosome"/>
</dbReference>
<dbReference type="CDD" id="cd01171">
    <property type="entry name" value="YXKO-related"/>
    <property type="match status" value="1"/>
</dbReference>
<keyword evidence="5 18" id="KW-0479">Metal-binding</keyword>